<dbReference type="GO" id="GO:0031417">
    <property type="term" value="C:NatC complex"/>
    <property type="evidence" value="ECO:0007669"/>
    <property type="project" value="InterPro"/>
</dbReference>
<keyword evidence="3" id="KW-1185">Reference proteome</keyword>
<dbReference type="Pfam" id="PF04112">
    <property type="entry name" value="Mak10"/>
    <property type="match status" value="1"/>
</dbReference>
<gene>
    <name evidence="2" type="ORF">PICMEDRAFT_69977</name>
</gene>
<dbReference type="PANTHER" id="PTHR21373">
    <property type="entry name" value="GLUCOSE REPRESSIBLE PROTEIN MAK10"/>
    <property type="match status" value="1"/>
</dbReference>
<sequence length="744" mass="86457">MADLIPSLESFQISNQKLRDVTDEFFKVTSSIEYSKIVKSNNFSLLHGTHALELLNTRLDTFLLQKAEYSIAKDLDLTEATSIISAQLKCLTCWLGQNVGVPNSLLSSEYISRILESYTKCGNFESIPLRDDSWRTVVFKFSILMISTAKFILNLALKSQIYEDEDINTNTMNLNWFFELSNNDIFKLTLVSNKTWTSLKSQLSTAEDAKYFDFIKNAFQILQTLSSLDSMFQWEIPLFNVNQSHKDFLVKFNNKLVQMEKIVEKLDGIDLLDMDSIQPPVGSFNSNAQIDFDNQSPPKELQILQSSWNDCTLNLTQLFNDLIDVMNILKSKNIIEFVEWLKHLESKRNNTDSNEINGLHIIARIVFYSLINSNQTPDSNPIFNIKNLTFKDLFWTYMKDFALKNSKIDKEMSSNKRNKNVAVLEQVDYYLDAISLFWKESVMLPTLNPSRQRQFKCKELKYWNMRQSETGSLEDYFINLNFYKANEKVYPLTFIIIYFKLKAISEVILKSIELSLFKDVREYVSVYYQLILISSQLNQQISDLILMANTNKNNDSVLYLSFLKNENNLIYQLSILKAKQFEMLSFLGFNTLPPNLIQTPMINPELLYKLQWKQFHNITDPEMLNFKEFQDRLHQSVTLISDVSTFVPILKQEMNGLVNEFTKSANLCNALVGKMRWFEELKDVKALKFDKLLEELAKSKLDTTELLEFVKLKGKDTVTKDYVVNIVRLGRYSCFPGVKLSKKN</sequence>
<evidence type="ECO:0000313" key="3">
    <source>
        <dbReference type="Proteomes" id="UP000094455"/>
    </source>
</evidence>
<proteinExistence type="predicted"/>
<dbReference type="OrthoDB" id="269405at2759"/>
<dbReference type="GeneID" id="30180206"/>
<dbReference type="RefSeq" id="XP_019019443.1">
    <property type="nucleotide sequence ID" value="XM_019163519.1"/>
</dbReference>
<dbReference type="EMBL" id="KV454001">
    <property type="protein sequence ID" value="ODQ48330.1"/>
    <property type="molecule type" value="Genomic_DNA"/>
</dbReference>
<dbReference type="InterPro" id="IPR007244">
    <property type="entry name" value="Naa35_N"/>
</dbReference>
<dbReference type="STRING" id="763406.A0A1E3NQF5"/>
<accession>A0A1E3NQF5</accession>
<dbReference type="PANTHER" id="PTHR21373:SF0">
    <property type="entry name" value="N-ALPHA-ACETYLTRANSFERASE 35, NATC AUXILIARY SUBUNIT"/>
    <property type="match status" value="1"/>
</dbReference>
<evidence type="ECO:0000313" key="2">
    <source>
        <dbReference type="EMBL" id="ODQ48330.1"/>
    </source>
</evidence>
<dbReference type="Proteomes" id="UP000094455">
    <property type="component" value="Unassembled WGS sequence"/>
</dbReference>
<reference evidence="2 3" key="1">
    <citation type="journal article" date="2016" name="Proc. Natl. Acad. Sci. U.S.A.">
        <title>Comparative genomics of biotechnologically important yeasts.</title>
        <authorList>
            <person name="Riley R."/>
            <person name="Haridas S."/>
            <person name="Wolfe K.H."/>
            <person name="Lopes M.R."/>
            <person name="Hittinger C.T."/>
            <person name="Goeker M."/>
            <person name="Salamov A.A."/>
            <person name="Wisecaver J.H."/>
            <person name="Long T.M."/>
            <person name="Calvey C.H."/>
            <person name="Aerts A.L."/>
            <person name="Barry K.W."/>
            <person name="Choi C."/>
            <person name="Clum A."/>
            <person name="Coughlan A.Y."/>
            <person name="Deshpande S."/>
            <person name="Douglass A.P."/>
            <person name="Hanson S.J."/>
            <person name="Klenk H.-P."/>
            <person name="LaButti K.M."/>
            <person name="Lapidus A."/>
            <person name="Lindquist E.A."/>
            <person name="Lipzen A.M."/>
            <person name="Meier-Kolthoff J.P."/>
            <person name="Ohm R.A."/>
            <person name="Otillar R.P."/>
            <person name="Pangilinan J.L."/>
            <person name="Peng Y."/>
            <person name="Rokas A."/>
            <person name="Rosa C.A."/>
            <person name="Scheuner C."/>
            <person name="Sibirny A.A."/>
            <person name="Slot J.C."/>
            <person name="Stielow J.B."/>
            <person name="Sun H."/>
            <person name="Kurtzman C.P."/>
            <person name="Blackwell M."/>
            <person name="Grigoriev I.V."/>
            <person name="Jeffries T.W."/>
        </authorList>
    </citation>
    <scope>NUCLEOTIDE SEQUENCE [LARGE SCALE GENOMIC DNA]</scope>
    <source>
        <strain evidence="2 3">NRRL Y-2026</strain>
    </source>
</reference>
<dbReference type="AlphaFoldDB" id="A0A1E3NQF5"/>
<organism evidence="2 3">
    <name type="scientific">Pichia membranifaciens NRRL Y-2026</name>
    <dbReference type="NCBI Taxonomy" id="763406"/>
    <lineage>
        <taxon>Eukaryota</taxon>
        <taxon>Fungi</taxon>
        <taxon>Dikarya</taxon>
        <taxon>Ascomycota</taxon>
        <taxon>Saccharomycotina</taxon>
        <taxon>Pichiomycetes</taxon>
        <taxon>Pichiales</taxon>
        <taxon>Pichiaceae</taxon>
        <taxon>Pichia</taxon>
    </lineage>
</organism>
<feature type="domain" description="NAA35-like N-terminal" evidence="1">
    <location>
        <begin position="36"/>
        <end position="185"/>
    </location>
</feature>
<dbReference type="InterPro" id="IPR057983">
    <property type="entry name" value="NAA35-like_N"/>
</dbReference>
<evidence type="ECO:0000259" key="1">
    <source>
        <dbReference type="Pfam" id="PF04112"/>
    </source>
</evidence>
<name>A0A1E3NQF5_9ASCO</name>
<protein>
    <recommendedName>
        <fullName evidence="1">NAA35-like N-terminal domain-containing protein</fullName>
    </recommendedName>
</protein>